<evidence type="ECO:0000256" key="13">
    <source>
        <dbReference type="SAM" id="MobiDB-lite"/>
    </source>
</evidence>
<feature type="domain" description="EGF-like" evidence="16">
    <location>
        <begin position="788"/>
        <end position="824"/>
    </location>
</feature>
<evidence type="ECO:0000259" key="15">
    <source>
        <dbReference type="PROSITE" id="PS50024"/>
    </source>
</evidence>
<evidence type="ECO:0000259" key="20">
    <source>
        <dbReference type="PROSITE" id="PS51233"/>
    </source>
</evidence>
<evidence type="ECO:0000313" key="21">
    <source>
        <dbReference type="Proteomes" id="UP000515135"/>
    </source>
</evidence>
<feature type="domain" description="EGF-like" evidence="16">
    <location>
        <begin position="2159"/>
        <end position="2200"/>
    </location>
</feature>
<dbReference type="InterPro" id="IPR003886">
    <property type="entry name" value="NIDO_dom"/>
</dbReference>
<dbReference type="InterPro" id="IPR000152">
    <property type="entry name" value="EGF-type_Asp/Asn_hydroxyl_site"/>
</dbReference>
<dbReference type="GeneID" id="109476260"/>
<evidence type="ECO:0000256" key="5">
    <source>
        <dbReference type="ARBA" id="ARBA00022729"/>
    </source>
</evidence>
<evidence type="ECO:0000259" key="18">
    <source>
        <dbReference type="PROSITE" id="PS50923"/>
    </source>
</evidence>
<gene>
    <name evidence="22" type="primary">LOC109476260</name>
</gene>
<feature type="domain" description="EGF-like" evidence="16">
    <location>
        <begin position="1998"/>
        <end position="2040"/>
    </location>
</feature>
<dbReference type="PROSITE" id="PS01186">
    <property type="entry name" value="EGF_2"/>
    <property type="match status" value="19"/>
</dbReference>
<keyword evidence="21" id="KW-1185">Reference proteome</keyword>
<keyword evidence="14" id="KW-1133">Transmembrane helix</keyword>
<dbReference type="PANTHER" id="PTHR24040">
    <property type="entry name" value="LAMININ G-LIKE DOMAIN-CONTAINING PROTEIN"/>
    <property type="match status" value="1"/>
</dbReference>
<feature type="domain" description="EGF-like" evidence="16">
    <location>
        <begin position="1876"/>
        <end position="1915"/>
    </location>
</feature>
<dbReference type="Pfam" id="PF00008">
    <property type="entry name" value="EGF"/>
    <property type="match status" value="3"/>
</dbReference>
<feature type="domain" description="EGF-like" evidence="16">
    <location>
        <begin position="2082"/>
        <end position="2125"/>
    </location>
</feature>
<evidence type="ECO:0000256" key="3">
    <source>
        <dbReference type="ARBA" id="ARBA00022525"/>
    </source>
</evidence>
<feature type="domain" description="EGF-like" evidence="16">
    <location>
        <begin position="2562"/>
        <end position="2596"/>
    </location>
</feature>
<dbReference type="SUPFAM" id="SSF57184">
    <property type="entry name" value="Growth factor receptor domain"/>
    <property type="match status" value="6"/>
</dbReference>
<feature type="domain" description="EGF-like" evidence="16">
    <location>
        <begin position="1793"/>
        <end position="1834"/>
    </location>
</feature>
<dbReference type="SMART" id="SM00723">
    <property type="entry name" value="AMOP"/>
    <property type="match status" value="1"/>
</dbReference>
<dbReference type="SMART" id="SM00181">
    <property type="entry name" value="EGF"/>
    <property type="match status" value="26"/>
</dbReference>
<feature type="domain" description="EGF-like" evidence="16">
    <location>
        <begin position="2041"/>
        <end position="2081"/>
    </location>
</feature>
<evidence type="ECO:0000256" key="8">
    <source>
        <dbReference type="ARBA" id="ARBA00023136"/>
    </source>
</evidence>
<name>A0A6P4ZFI3_BRABE</name>
<dbReference type="KEGG" id="bbel:109476260"/>
<evidence type="ECO:0000256" key="14">
    <source>
        <dbReference type="SAM" id="Phobius"/>
    </source>
</evidence>
<dbReference type="SMART" id="SM00216">
    <property type="entry name" value="VWD"/>
    <property type="match status" value="1"/>
</dbReference>
<dbReference type="PROSITE" id="PS50856">
    <property type="entry name" value="AMOP"/>
    <property type="match status" value="1"/>
</dbReference>
<feature type="domain" description="EGF-like" evidence="16">
    <location>
        <begin position="2397"/>
        <end position="2437"/>
    </location>
</feature>
<protein>
    <submittedName>
        <fullName evidence="22">Uncharacterized protein LOC109476260</fullName>
    </submittedName>
</protein>
<dbReference type="PROSITE" id="PS50923">
    <property type="entry name" value="SUSHI"/>
    <property type="match status" value="1"/>
</dbReference>
<dbReference type="SUPFAM" id="SSF57535">
    <property type="entry name" value="Complement control module/SCR domain"/>
    <property type="match status" value="1"/>
</dbReference>
<dbReference type="GO" id="GO:0007160">
    <property type="term" value="P:cell-matrix adhesion"/>
    <property type="evidence" value="ECO:0007669"/>
    <property type="project" value="InterPro"/>
</dbReference>
<dbReference type="InterPro" id="IPR000436">
    <property type="entry name" value="Sushi_SCR_CCP_dom"/>
</dbReference>
<evidence type="ECO:0000256" key="12">
    <source>
        <dbReference type="PROSITE-ProRule" id="PRU00302"/>
    </source>
</evidence>
<feature type="domain" description="EGF-like" evidence="16">
    <location>
        <begin position="670"/>
        <end position="711"/>
    </location>
</feature>
<dbReference type="SMART" id="SM00032">
    <property type="entry name" value="CCP"/>
    <property type="match status" value="1"/>
</dbReference>
<dbReference type="InterPro" id="IPR018097">
    <property type="entry name" value="EGF_Ca-bd_CS"/>
</dbReference>
<keyword evidence="6" id="KW-0677">Repeat</keyword>
<feature type="domain" description="EGF-like" evidence="16">
    <location>
        <begin position="2317"/>
        <end position="2357"/>
    </location>
</feature>
<dbReference type="Pfam" id="PF01390">
    <property type="entry name" value="SEA"/>
    <property type="match status" value="1"/>
</dbReference>
<feature type="disulfide bond" evidence="11">
    <location>
        <begin position="2386"/>
        <end position="2395"/>
    </location>
</feature>
<feature type="region of interest" description="Disordered" evidence="13">
    <location>
        <begin position="449"/>
        <end position="534"/>
    </location>
</feature>
<keyword evidence="4 11" id="KW-0245">EGF-like domain</keyword>
<dbReference type="GO" id="GO:0005509">
    <property type="term" value="F:calcium ion binding"/>
    <property type="evidence" value="ECO:0007669"/>
    <property type="project" value="InterPro"/>
</dbReference>
<dbReference type="PROSITE" id="PS01187">
    <property type="entry name" value="EGF_CA"/>
    <property type="match status" value="8"/>
</dbReference>
<feature type="domain" description="EGF-like" evidence="16">
    <location>
        <begin position="865"/>
        <end position="901"/>
    </location>
</feature>
<dbReference type="SMART" id="SM00539">
    <property type="entry name" value="NIDO"/>
    <property type="match status" value="1"/>
</dbReference>
<dbReference type="InterPro" id="IPR005533">
    <property type="entry name" value="AMOP_dom"/>
</dbReference>
<evidence type="ECO:0000256" key="11">
    <source>
        <dbReference type="PROSITE-ProRule" id="PRU00076"/>
    </source>
</evidence>
<dbReference type="InterPro" id="IPR001846">
    <property type="entry name" value="VWF_type-D"/>
</dbReference>
<comment type="caution">
    <text evidence="11">Lacks conserved residue(s) required for the propagation of feature annotation.</text>
</comment>
<feature type="domain" description="VWFD" evidence="20">
    <location>
        <begin position="1334"/>
        <end position="1539"/>
    </location>
</feature>
<keyword evidence="3" id="KW-0964">Secreted</keyword>
<evidence type="ECO:0000259" key="16">
    <source>
        <dbReference type="PROSITE" id="PS50026"/>
    </source>
</evidence>
<evidence type="ECO:0000256" key="1">
    <source>
        <dbReference type="ARBA" id="ARBA00004370"/>
    </source>
</evidence>
<evidence type="ECO:0000256" key="6">
    <source>
        <dbReference type="ARBA" id="ARBA00022737"/>
    </source>
</evidence>
<dbReference type="InterPro" id="IPR051145">
    <property type="entry name" value="GAS-SHBG-PROS"/>
</dbReference>
<feature type="domain" description="EGF-like" evidence="16">
    <location>
        <begin position="2358"/>
        <end position="2396"/>
    </location>
</feature>
<feature type="disulfide bond" evidence="11">
    <location>
        <begin position="776"/>
        <end position="785"/>
    </location>
</feature>
<keyword evidence="12" id="KW-0768">Sushi</keyword>
<evidence type="ECO:0000259" key="17">
    <source>
        <dbReference type="PROSITE" id="PS50856"/>
    </source>
</evidence>
<feature type="domain" description="Sushi" evidence="18">
    <location>
        <begin position="568"/>
        <end position="624"/>
    </location>
</feature>
<feature type="domain" description="SEA" evidence="15">
    <location>
        <begin position="2440"/>
        <end position="2558"/>
    </location>
</feature>
<dbReference type="PROSITE" id="PS50024">
    <property type="entry name" value="SEA"/>
    <property type="match status" value="1"/>
</dbReference>
<dbReference type="Gene3D" id="2.10.25.10">
    <property type="entry name" value="Laminin"/>
    <property type="match status" value="25"/>
</dbReference>
<dbReference type="FunFam" id="2.10.25.10:FF:000506">
    <property type="entry name" value="Adhesion G protein-coupled receptor E1"/>
    <property type="match status" value="1"/>
</dbReference>
<organism evidence="21 22">
    <name type="scientific">Branchiostoma belcheri</name>
    <name type="common">Amphioxus</name>
    <dbReference type="NCBI Taxonomy" id="7741"/>
    <lineage>
        <taxon>Eukaryota</taxon>
        <taxon>Metazoa</taxon>
        <taxon>Chordata</taxon>
        <taxon>Cephalochordata</taxon>
        <taxon>Leptocardii</taxon>
        <taxon>Amphioxiformes</taxon>
        <taxon>Branchiostomatidae</taxon>
        <taxon>Branchiostoma</taxon>
    </lineage>
</organism>
<keyword evidence="14" id="KW-0812">Transmembrane</keyword>
<reference evidence="22" key="1">
    <citation type="submission" date="2025-08" db="UniProtKB">
        <authorList>
            <consortium name="RefSeq"/>
        </authorList>
    </citation>
    <scope>IDENTIFICATION</scope>
    <source>
        <tissue evidence="22">Gonad</tissue>
    </source>
</reference>
<dbReference type="InterPro" id="IPR035976">
    <property type="entry name" value="Sushi/SCR/CCP_sf"/>
</dbReference>
<sequence length="2725" mass="291403">MTAAPVNMTAAPVIITVTPVNTTAGPVNITAAPVNMTAAPVNMTAAPGNITVNFTTPAVLVNLTTPAVPVNFTTPAAPLNLTTPAAPVNFTTPAAPVNFTTPAVPVNFTTPAAPVNFTTPAAPVNFTTPAAPVNITVNFTTPAVPVNFTTPAAPGNITVNFTTPAVPVNLTTLAVPVNFTTSAAPVNFTTPAVPVNFTTAAVPVNFTTPAVPVNFTTPAVPVNFTTAAVPVNFTTPAAPVNITVNFTTAAAPGNTTAAPVNITADLTTPAFNTTTPPSNATTPAFNMTTPAFNTTAPAFNTTTPAFNTTTPAFNTTTPAFNTTTPAFNTTTPAFNTTTPAFNTTTPPSNATTPAFNMTTPAFNTTTPAFNMTTPAFNTTTPAFNTTTPAFSTTTPAFNTTTPAFNTTTPAFNTTTPAFNTTTPAFNTTTPAFNTTTPAFNTTTPAFSTTTPAFNTTTQPTTPVNTTTQPTTPVNTTTQPTTPVNTTTQPTTPVNTTTQPTTPTPVNTTTQPTTPVNTTTQPTTPTPVNTTTQPTTSVNTTAVMITTTVTTQLSTTPDATGTMATIADCGCPLLPSHAVVNLTATTTGSVATYTCKTGFQYASGTTTLTCGSDGEWKGTPITCEAIIPCIRFCGFGSCFVDEGIQKCDCNTGYGFFGLSQFCLDINECEGGLDYCLGRPACAPNARCINSPYGSYTCRCPSGYTGDGRTSCEDEDECLSAPCSEFANCTNTAGSYTCACWDGYVGSGTVCAEINECSSNPCIGGTCADRINSFTCTCREGFAGERCEINIDDCDPPPCLNNGTCTDRVNAYSCACVDGWEGNNCGVDINECRSDPCNRNADCRNTNGSFICTCKQGFQGDGFICTEIDECDSDPCQNGGTCIDEFNRYTCDCLSGWQGDNCESDVDECALQRCHENSNCTNSPGSYTCTCREGFYGNDLTQENLICREIILFPYGEEQGDSLLPDADNRKDISLPSLIEISIGFPFFGQFYYSLYFSDNGLIIFPPTTQSRARREPYPNPSVFRSNQTVQAGFPPMVAVSWGDVDLTTDVGKVWYQVYSDDNSVDNATQIMFDMVEGRVTQYFSDTFVPTWVLVVTWDSVPSVEATYTKQDPNTFQAVLATDGSDSFAFLTYKEDEMLWTNETQDVVLGYNSADGVNFENIQLANPYRPDQVNGNTGLKGRWAFKLATRQTNYKKLCRDWYKAEPDPTEWIVGEGLCPCTLLQALRDLRFAPVTLSPFEIFFLLIFTQDLEVCLSPLFAGPTGSSVDCCYKFLALNTEIPLAGSHHRYPRFSQNYTDLDVTPKTWCCSLSDDEDFCNLYYEKRPPNSCSLYRPPRLAILWGDPHMKTLDGLAYTFNGLGEFTLVQTRGASVGFSLQGRTEKAIGTQGAAEATVFTAFASKQDGSSTVEMGMNDDRTNMTLMVDGQSVNITDLQQNGAQRFANVALQYNFNSNRTSVVASFSSGITVTVTLQKLMLNVQFGAPDSFENTTRGLLGVWNDNILDDFTYPNGTVLQAPDGRNLTEEEIFPWGLSWQISQDESLFTYKDGESTSSFARPDFRPKFLGELRASVTDEKRAEAEALCDTNVECLFDFLSTNDTEVGEQTKSSIATFESDAETLANFPPNITTNATVNGIVNREVELQVIAVDPENNPVTYSIGNVSNIPGATINPVDGILTWTPNNLLPVQLEIVAKDDKGASSSTYPMVKLCNCQNGGTCNFVTVDFTGEINPVGGFQVVSCLCPEAYTGEFCETDKDECEEDPCYPGVVCTDRVAPEDGFDCGPCPNGLDGTGEKCFDVNECVQGQLCEQPHNCENTRGSYTCGCDPGYTLDSNGLNCTDIDECNLDTDDCADEATCTNTEGGFTCTCNTGYAGNGTHCADVDECTLSASCDSNAVCNNTIGSYTCACKTGYEGSGRQCEDKDECVDPGTCHTNARCTNSIGSFSCSCNSGYRGDGSVCTNVDECAELLDNCRRGLGICTDNPGSYSCACRDGYVGDGITCQDLDECSDDALNSCTENADCTNTEGSYNCLCTEGYEGNGTVSCTDVNECTRAVDNCAENATCTNTPGSYTCRCDQGFAGNGIQCEDIDECLRGEDDCDIDTKAVCTNLIGSFSCACYNGYQGDDVDECVEQLDDCEQVCTNTDGGFNCSCALGFIQVGDSCRDIDECSSGTLNACDQLCNNTDGGYTCDCNSGYMLGSDGRTCTDVDECADNSLNDCDPNALCNNNDGGFTCSCRQGYTGNGTFCEDVDECSDGSSNCHDQAICTNVVGSFECTCKPGYNGTGTVCEDIDECRNRTTCDENANCTNTAGSYTCTCNDGYTDVDECLSGQDDCHDLASCSNTEGSYVCTCNDGYIGNGTYCEDEDECTQDPDSCTENSVCTNTVGSFTCPCKSGYIGGNCVDVRECEEDIDTCDDNADCTNTPGSFNCTCHSGYQGNGTVCTAKPQKFVPAQITMERVFKTEYNDRTSPEYKDLAEKLTISLTLVYSIIPGFVQIIIIRFLRGSVDARYTAVFTVEGSQSDSIILDTAKTNLQQAVMNGTNFDPTLQVNSSSLQPIVLTPDDIDIIIEDVCADLDCGEGGVCTQTELYSGAECQCEGNYCNTGTCDFNLEEGPKCTCPAVQGSWYSGERCQIHLTQAHVIGIAAGCVCFLLVVALLVAVGMAKRSRRRAKKGREARYRIDRAPVTLANIYTSRSDAWQPVRGLPVTDLGGDQDDYLPPLSQRKALLEPQC</sequence>
<dbReference type="InterPro" id="IPR024731">
    <property type="entry name" value="NELL2-like_EGF"/>
</dbReference>
<keyword evidence="8 14" id="KW-0472">Membrane</keyword>
<keyword evidence="9 11" id="KW-1015">Disulfide bond</keyword>
<dbReference type="SMART" id="SM00179">
    <property type="entry name" value="EGF_CA"/>
    <property type="match status" value="24"/>
</dbReference>
<feature type="disulfide bond" evidence="11">
    <location>
        <begin position="755"/>
        <end position="765"/>
    </location>
</feature>
<dbReference type="PANTHER" id="PTHR24040:SF13">
    <property type="entry name" value="FIBROPELLIN-1"/>
    <property type="match status" value="1"/>
</dbReference>
<dbReference type="Pfam" id="PF12947">
    <property type="entry name" value="EGF_3"/>
    <property type="match status" value="10"/>
</dbReference>
<dbReference type="PROSITE" id="PS51233">
    <property type="entry name" value="VWFD"/>
    <property type="match status" value="1"/>
</dbReference>
<feature type="domain" description="EGF-like" evidence="16">
    <location>
        <begin position="826"/>
        <end position="862"/>
    </location>
</feature>
<dbReference type="PROSITE" id="PS00010">
    <property type="entry name" value="ASX_HYDROXYL"/>
    <property type="match status" value="20"/>
</dbReference>
<evidence type="ECO:0000256" key="4">
    <source>
        <dbReference type="ARBA" id="ARBA00022536"/>
    </source>
</evidence>
<feature type="disulfide bond" evidence="11">
    <location>
        <begin position="814"/>
        <end position="823"/>
    </location>
</feature>
<dbReference type="SMART" id="SM00200">
    <property type="entry name" value="SEA"/>
    <property type="match status" value="1"/>
</dbReference>
<feature type="domain" description="EGF-like" evidence="16">
    <location>
        <begin position="1956"/>
        <end position="1997"/>
    </location>
</feature>
<dbReference type="GO" id="GO:0005576">
    <property type="term" value="C:extracellular region"/>
    <property type="evidence" value="ECO:0007669"/>
    <property type="project" value="UniProtKB-SubCell"/>
</dbReference>
<feature type="disulfide bond" evidence="11">
    <location>
        <begin position="2571"/>
        <end position="2588"/>
    </location>
</feature>
<proteinExistence type="predicted"/>
<comment type="subcellular location">
    <subcellularLocation>
        <location evidence="1">Membrane</location>
    </subcellularLocation>
    <subcellularLocation>
        <location evidence="2">Secreted</location>
    </subcellularLocation>
</comment>
<dbReference type="CDD" id="cd00033">
    <property type="entry name" value="CCP"/>
    <property type="match status" value="1"/>
</dbReference>
<evidence type="ECO:0000259" key="19">
    <source>
        <dbReference type="PROSITE" id="PS51220"/>
    </source>
</evidence>
<feature type="transmembrane region" description="Helical" evidence="14">
    <location>
        <begin position="2634"/>
        <end position="2657"/>
    </location>
</feature>
<feature type="disulfide bond" evidence="11">
    <location>
        <begin position="2093"/>
        <end position="2110"/>
    </location>
</feature>
<dbReference type="GO" id="GO:0071944">
    <property type="term" value="C:cell periphery"/>
    <property type="evidence" value="ECO:0007669"/>
    <property type="project" value="UniProtKB-ARBA"/>
</dbReference>
<feature type="domain" description="EGF-like" evidence="16">
    <location>
        <begin position="2201"/>
        <end position="2242"/>
    </location>
</feature>
<feature type="domain" description="EGF-like" evidence="16">
    <location>
        <begin position="1916"/>
        <end position="1955"/>
    </location>
</feature>
<feature type="domain" description="EGF-like" evidence="16">
    <location>
        <begin position="712"/>
        <end position="750"/>
    </location>
</feature>
<dbReference type="PROSITE" id="PS51220">
    <property type="entry name" value="NIDO"/>
    <property type="match status" value="1"/>
</dbReference>
<evidence type="ECO:0000256" key="9">
    <source>
        <dbReference type="ARBA" id="ARBA00023157"/>
    </source>
</evidence>
<keyword evidence="10" id="KW-0325">Glycoprotein</keyword>
<dbReference type="PROSITE" id="PS50026">
    <property type="entry name" value="EGF_3"/>
    <property type="match status" value="22"/>
</dbReference>
<dbReference type="RefSeq" id="XP_019632704.1">
    <property type="nucleotide sequence ID" value="XM_019777145.1"/>
</dbReference>
<dbReference type="OrthoDB" id="4405280at2759"/>
<dbReference type="Proteomes" id="UP000515135">
    <property type="component" value="Unplaced"/>
</dbReference>
<evidence type="ECO:0000313" key="22">
    <source>
        <dbReference type="RefSeq" id="XP_019632704.1"/>
    </source>
</evidence>
<keyword evidence="7" id="KW-0106">Calcium</keyword>
<accession>A0A6P4ZFI3</accession>
<feature type="domain" description="EGF-like" evidence="16">
    <location>
        <begin position="2243"/>
        <end position="2283"/>
    </location>
</feature>
<feature type="disulfide bond" evidence="11">
    <location>
        <begin position="891"/>
        <end position="900"/>
    </location>
</feature>
<evidence type="ECO:0000256" key="7">
    <source>
        <dbReference type="ARBA" id="ARBA00022837"/>
    </source>
</evidence>
<feature type="domain" description="EGF-like" evidence="16">
    <location>
        <begin position="751"/>
        <end position="786"/>
    </location>
</feature>
<dbReference type="InterPro" id="IPR026823">
    <property type="entry name" value="cEGF"/>
</dbReference>
<keyword evidence="5" id="KW-0732">Signal</keyword>
<dbReference type="CDD" id="cd00054">
    <property type="entry name" value="EGF_CA"/>
    <property type="match status" value="22"/>
</dbReference>
<feature type="domain" description="NIDO" evidence="19">
    <location>
        <begin position="1038"/>
        <end position="1188"/>
    </location>
</feature>
<dbReference type="Pfam" id="PF06119">
    <property type="entry name" value="NIDO"/>
    <property type="match status" value="1"/>
</dbReference>
<dbReference type="Pfam" id="PF12662">
    <property type="entry name" value="cEGF"/>
    <property type="match status" value="2"/>
</dbReference>
<dbReference type="FunFam" id="2.10.25.10:FF:000038">
    <property type="entry name" value="Fibrillin 2"/>
    <property type="match status" value="15"/>
</dbReference>
<dbReference type="InterPro" id="IPR009030">
    <property type="entry name" value="Growth_fac_rcpt_cys_sf"/>
</dbReference>
<dbReference type="GO" id="GO:0016020">
    <property type="term" value="C:membrane"/>
    <property type="evidence" value="ECO:0007669"/>
    <property type="project" value="UniProtKB-SubCell"/>
</dbReference>
<evidence type="ECO:0000256" key="2">
    <source>
        <dbReference type="ARBA" id="ARBA00004613"/>
    </source>
</evidence>
<dbReference type="InterPro" id="IPR049883">
    <property type="entry name" value="NOTCH1_EGF-like"/>
</dbReference>
<feature type="domain" description="EGF-like" evidence="16">
    <location>
        <begin position="1835"/>
        <end position="1875"/>
    </location>
</feature>
<dbReference type="FunFam" id="2.10.25.10:FF:000240">
    <property type="entry name" value="Vitamin K-dependent protein S"/>
    <property type="match status" value="1"/>
</dbReference>
<dbReference type="InterPro" id="IPR000742">
    <property type="entry name" value="EGF"/>
</dbReference>
<dbReference type="PROSITE" id="PS00022">
    <property type="entry name" value="EGF_1"/>
    <property type="match status" value="5"/>
</dbReference>
<dbReference type="InterPro" id="IPR000082">
    <property type="entry name" value="SEA_dom"/>
</dbReference>
<dbReference type="SUPFAM" id="SSF57196">
    <property type="entry name" value="EGF/Laminin"/>
    <property type="match status" value="4"/>
</dbReference>
<dbReference type="FunFam" id="2.10.25.10:FF:000122">
    <property type="entry name" value="Protein crumbs homolog 2"/>
    <property type="match status" value="2"/>
</dbReference>
<evidence type="ECO:0000256" key="10">
    <source>
        <dbReference type="ARBA" id="ARBA00023180"/>
    </source>
</evidence>
<feature type="domain" description="EGF-like" evidence="16">
    <location>
        <begin position="903"/>
        <end position="939"/>
    </location>
</feature>
<feature type="domain" description="AMOP" evidence="17">
    <location>
        <begin position="1188"/>
        <end position="1322"/>
    </location>
</feature>
<dbReference type="Pfam" id="PF07645">
    <property type="entry name" value="EGF_CA"/>
    <property type="match status" value="8"/>
</dbReference>
<dbReference type="FunFam" id="2.10.25.10:FF:000014">
    <property type="entry name" value="Latent-transforming growth factor beta-binding protein 3"/>
    <property type="match status" value="1"/>
</dbReference>
<dbReference type="FunFam" id="2.10.25.10:FF:000031">
    <property type="entry name" value="neurogenic locus notch homolog protein 3"/>
    <property type="match status" value="1"/>
</dbReference>
<dbReference type="InterPro" id="IPR001881">
    <property type="entry name" value="EGF-like_Ca-bd_dom"/>
</dbReference>